<evidence type="ECO:0000256" key="14">
    <source>
        <dbReference type="ARBA" id="ARBA00023201"/>
    </source>
</evidence>
<comment type="caution">
    <text evidence="20">Lacks conserved residue(s) required for the propagation of feature annotation.</text>
</comment>
<keyword evidence="10 20" id="KW-0406">Ion transport</keyword>
<dbReference type="Gene3D" id="1.10.287.70">
    <property type="match status" value="4"/>
</dbReference>
<name>M0QSV2_9CETA</name>
<feature type="transmembrane region" description="Helical" evidence="20">
    <location>
        <begin position="1575"/>
        <end position="1603"/>
    </location>
</feature>
<evidence type="ECO:0000256" key="5">
    <source>
        <dbReference type="ARBA" id="ARBA00022692"/>
    </source>
</evidence>
<comment type="function">
    <text evidence="20">Mediates the voltage-dependent sodium ion permeability of excitable membranes. Assuming opened or closed conformations in response to the voltage difference across the membrane, the protein forms a sodium-selective channel through which Na(+) ions may pass in accordance with their electrochemical gradient.</text>
</comment>
<feature type="transmembrane region" description="Helical" evidence="20">
    <location>
        <begin position="1623"/>
        <end position="1646"/>
    </location>
</feature>
<dbReference type="Pfam" id="PF06512">
    <property type="entry name" value="Na_trans_assoc"/>
    <property type="match status" value="1"/>
</dbReference>
<feature type="transmembrane region" description="Helical" evidence="20">
    <location>
        <begin position="1183"/>
        <end position="1205"/>
    </location>
</feature>
<keyword evidence="2 20" id="KW-0813">Transport</keyword>
<feature type="transmembrane region" description="Helical" evidence="20">
    <location>
        <begin position="167"/>
        <end position="189"/>
    </location>
</feature>
<dbReference type="SUPFAM" id="SSF81324">
    <property type="entry name" value="Voltage-gated potassium channels"/>
    <property type="match status" value="4"/>
</dbReference>
<dbReference type="EMBL" id="JH881731">
    <property type="protein sequence ID" value="ELR52497.1"/>
    <property type="molecule type" value="Genomic_DNA"/>
</dbReference>
<feature type="transmembrane region" description="Helical" evidence="20">
    <location>
        <begin position="1254"/>
        <end position="1287"/>
    </location>
</feature>
<evidence type="ECO:0000256" key="20">
    <source>
        <dbReference type="RuleBase" id="RU361132"/>
    </source>
</evidence>
<reference evidence="24 25" key="1">
    <citation type="journal article" date="2012" name="Nat. Genet.">
        <title>The yak genome and adaptation to life at high altitude.</title>
        <authorList>
            <person name="Qiu Q."/>
            <person name="Zhang G."/>
            <person name="Ma T."/>
            <person name="Qian W."/>
            <person name="Wang J."/>
            <person name="Ye Z."/>
            <person name="Cao C."/>
            <person name="Hu Q."/>
            <person name="Kim J."/>
            <person name="Larkin D.M."/>
            <person name="Auvil L."/>
            <person name="Capitanu B."/>
            <person name="Ma J."/>
            <person name="Lewin H.A."/>
            <person name="Qian X."/>
            <person name="Lang Y."/>
            <person name="Zhou R."/>
            <person name="Wang L."/>
            <person name="Wang K."/>
            <person name="Xia J."/>
            <person name="Liao S."/>
            <person name="Pan S."/>
            <person name="Lu X."/>
            <person name="Hou H."/>
            <person name="Wang Y."/>
            <person name="Zang X."/>
            <person name="Yin Y."/>
            <person name="Ma H."/>
            <person name="Zhang J."/>
            <person name="Wang Z."/>
            <person name="Zhang Y."/>
            <person name="Zhang D."/>
            <person name="Yonezawa T."/>
            <person name="Hasegawa M."/>
            <person name="Zhong Y."/>
            <person name="Liu W."/>
            <person name="Zhang Y."/>
            <person name="Huang Z."/>
            <person name="Zhang S."/>
            <person name="Long R."/>
            <person name="Yang H."/>
            <person name="Wang J."/>
            <person name="Lenstra J.A."/>
            <person name="Cooper D.N."/>
            <person name="Wu Y."/>
            <person name="Wang J."/>
            <person name="Shi P."/>
            <person name="Wang J."/>
            <person name="Liu J."/>
        </authorList>
    </citation>
    <scope>NUCLEOTIDE SEQUENCE [LARGE SCALE GENOMIC DNA]</scope>
    <source>
        <strain evidence="25">yakQH1</strain>
    </source>
</reference>
<evidence type="ECO:0000256" key="1">
    <source>
        <dbReference type="ARBA" id="ARBA00004651"/>
    </source>
</evidence>
<dbReference type="InterPro" id="IPR005821">
    <property type="entry name" value="Ion_trans_dom"/>
</dbReference>
<evidence type="ECO:0000256" key="3">
    <source>
        <dbReference type="ARBA" id="ARBA00022461"/>
    </source>
</evidence>
<feature type="transmembrane region" description="Helical" evidence="20">
    <location>
        <begin position="1374"/>
        <end position="1397"/>
    </location>
</feature>
<dbReference type="InterPro" id="IPR043203">
    <property type="entry name" value="VGCC_Ca_Na"/>
</dbReference>
<feature type="domain" description="Sodium ion transport-associated" evidence="22">
    <location>
        <begin position="911"/>
        <end position="1138"/>
    </location>
</feature>
<dbReference type="Gene3D" id="1.20.5.1190">
    <property type="entry name" value="iswi atpase"/>
    <property type="match status" value="1"/>
</dbReference>
<evidence type="ECO:0000256" key="2">
    <source>
        <dbReference type="ARBA" id="ARBA00022448"/>
    </source>
</evidence>
<feature type="non-terminal residue" evidence="24">
    <location>
        <position position="1849"/>
    </location>
</feature>
<dbReference type="GO" id="GO:0005248">
    <property type="term" value="F:voltage-gated sodium channel activity"/>
    <property type="evidence" value="ECO:0007669"/>
    <property type="project" value="InterPro"/>
</dbReference>
<feature type="transmembrane region" description="Helical" evidence="20">
    <location>
        <begin position="1520"/>
        <end position="1538"/>
    </location>
</feature>
<dbReference type="Proteomes" id="UP000011080">
    <property type="component" value="Unassembled WGS sequence"/>
</dbReference>
<evidence type="ECO:0000259" key="22">
    <source>
        <dbReference type="Pfam" id="PF06512"/>
    </source>
</evidence>
<dbReference type="PRINTS" id="PR00170">
    <property type="entry name" value="NACHANNEL"/>
</dbReference>
<evidence type="ECO:0000313" key="25">
    <source>
        <dbReference type="Proteomes" id="UP000011080"/>
    </source>
</evidence>
<feature type="transmembrane region" description="Helical" evidence="20">
    <location>
        <begin position="133"/>
        <end position="155"/>
    </location>
</feature>
<evidence type="ECO:0000256" key="18">
    <source>
        <dbReference type="ARBA" id="ARBA00061168"/>
    </source>
</evidence>
<dbReference type="PANTHER" id="PTHR10037">
    <property type="entry name" value="VOLTAGE-GATED CATION CHANNEL CALCIUM AND SODIUM"/>
    <property type="match status" value="1"/>
</dbReference>
<dbReference type="CDD" id="cd13433">
    <property type="entry name" value="Na_channel_gate"/>
    <property type="match status" value="1"/>
</dbReference>
<dbReference type="FunFam" id="1.20.120.350:FF:000066">
    <property type="entry name" value="Sodium channel protein"/>
    <property type="match status" value="1"/>
</dbReference>
<feature type="domain" description="SCN5A-like C-terminal IQ motif" evidence="23">
    <location>
        <begin position="1815"/>
        <end position="1846"/>
    </location>
</feature>
<feature type="transmembrane region" description="Helical" evidence="20">
    <location>
        <begin position="1211"/>
        <end position="1233"/>
    </location>
</feature>
<feature type="transmembrane region" description="Helical" evidence="20">
    <location>
        <begin position="1144"/>
        <end position="1162"/>
    </location>
</feature>
<feature type="transmembrane region" description="Helical" evidence="20">
    <location>
        <begin position="381"/>
        <end position="400"/>
    </location>
</feature>
<comment type="subunit">
    <text evidence="19">The voltage-resistant sodium channel consists of an ion conducting pore forming alpha-subunit regulated by one or more auxiliary subunits SCN1B, SCN2B and SCN3B.</text>
</comment>
<keyword evidence="14 20" id="KW-0739">Sodium transport</keyword>
<dbReference type="FunFam" id="1.20.120.350:FF:000002">
    <property type="entry name" value="Sodium channel protein"/>
    <property type="match status" value="1"/>
</dbReference>
<comment type="function">
    <text evidence="17">Sodium channel mediating the voltage-dependent sodium ion permeability of excitable membranes. Assuming opened or closed conformations in response to the voltage difference across the membrane, the protein forms a sodium-selective channel through which sodium ions may pass in accordance with their electrochemical gradient. Involved in membrane depolarization during action potential in nociceptors which function as key relay stations for the electrical transmission of pain signals from the periphery to the central nervous system. Also involved in rapid BDNF-evoked neuronal depolarization.</text>
</comment>
<dbReference type="FunFam" id="1.20.120.350:FF:000075">
    <property type="entry name" value="Sodium channel protein"/>
    <property type="match status" value="1"/>
</dbReference>
<dbReference type="FunFam" id="1.10.287.70:FF:000001">
    <property type="entry name" value="Sodium channel protein"/>
    <property type="match status" value="1"/>
</dbReference>
<comment type="subcellular location">
    <subcellularLocation>
        <location evidence="1 20">Cell membrane</location>
        <topology evidence="1 20">Multi-pass membrane protein</topology>
    </subcellularLocation>
</comment>
<evidence type="ECO:0000259" key="23">
    <source>
        <dbReference type="Pfam" id="PF24609"/>
    </source>
</evidence>
<keyword evidence="4" id="KW-1003">Cell membrane</keyword>
<dbReference type="InterPro" id="IPR001696">
    <property type="entry name" value="Na_channel_asu"/>
</dbReference>
<keyword evidence="15 20" id="KW-0407">Ion channel</keyword>
<dbReference type="PANTHER" id="PTHR10037:SF210">
    <property type="entry name" value="SODIUM CHANNEL PROTEIN TYPE 11 SUBUNIT ALPHA"/>
    <property type="match status" value="1"/>
</dbReference>
<evidence type="ECO:0000259" key="21">
    <source>
        <dbReference type="Pfam" id="PF00520"/>
    </source>
</evidence>
<comment type="similarity">
    <text evidence="18">Belongs to the sodium channel (TC 1.A.1.10) family. Nav1.9/SCN11A subfamily.</text>
</comment>
<evidence type="ECO:0000256" key="11">
    <source>
        <dbReference type="ARBA" id="ARBA00023136"/>
    </source>
</evidence>
<evidence type="ECO:0000313" key="24">
    <source>
        <dbReference type="EMBL" id="ELR52497.1"/>
    </source>
</evidence>
<dbReference type="Gene3D" id="1.10.238.10">
    <property type="entry name" value="EF-hand"/>
    <property type="match status" value="1"/>
</dbReference>
<feature type="domain" description="Ion transport" evidence="21">
    <location>
        <begin position="1454"/>
        <end position="1703"/>
    </location>
</feature>
<keyword evidence="8 20" id="KW-1133">Transmembrane helix</keyword>
<accession>M0QSV2</accession>
<evidence type="ECO:0000256" key="7">
    <source>
        <dbReference type="ARBA" id="ARBA00022882"/>
    </source>
</evidence>
<dbReference type="GO" id="GO:0019228">
    <property type="term" value="P:neuronal action potential"/>
    <property type="evidence" value="ECO:0007669"/>
    <property type="project" value="TreeGrafter"/>
</dbReference>
<evidence type="ECO:0000256" key="10">
    <source>
        <dbReference type="ARBA" id="ARBA00023065"/>
    </source>
</evidence>
<dbReference type="InterPro" id="IPR058542">
    <property type="entry name" value="IQ_SCN5A_C"/>
</dbReference>
<dbReference type="Pfam" id="PF00520">
    <property type="entry name" value="Ion_trans"/>
    <property type="match status" value="4"/>
</dbReference>
<feature type="transmembrane region" description="Helical" evidence="20">
    <location>
        <begin position="1490"/>
        <end position="1508"/>
    </location>
</feature>
<keyword evidence="6" id="KW-0677">Repeat</keyword>
<feature type="transmembrane region" description="Helical" evidence="20">
    <location>
        <begin position="786"/>
        <end position="809"/>
    </location>
</feature>
<sequence>MDDRCYPVIFPDGRNFRPFTPDSLAAIKKRIAIQKEKNKSKDRKAAEREPRPQLDLKVSRKLPKLYGDIPRDLIAKPLEDLDPFYHNHKTFMVLNKKRTIYRFSAKRALFILGPFNSIRSLAIRISVHSYPFVASFTNMFIICTVIINCVFMALAHQKSSIDVKTDHAEYVFLGIYLFEALVKILARGFILDEFSFLRDPWNWLDSIVIATAFVSYSPYINDSSFSLSSLRTFRVFRALKAISVISGLKVIVGALLHSVKKLVDVMILALFCLSIFALVGQQLFMGNLTYKCVSNSCKHHYQDYYQDYCFKKEESTEFKMCGMWMGNRACPEQYECRDSHKNPDYNYTNFDNFGWSFLAMFRLMTQDSWEKLYRQTVRTSGLISVLFFVVVIFLGSFYLVNLTLAVVTMTYEEQNKNVAAETEAKEKMFQEAQQLLKEEKEALVAMGIDRSSLNSLEASSFSPKKRKLFGRAVFISSKANVRDVRAQVDYLGSDRRKYCKRRGEVIHGREGDGRDVGLIPGSGRFPWRRAWQPTPVFLPGESHGQRSLMGYSPQGCKDFEERPPLPSEGPSCLLLQPHLLEQTKRLSQNLSVDHCDEHGDSFQRQRALSAVSILTITMQEQEKSQEPCLPCGENLASRYLVWDCSPWWLDIKKVLRTVMTDPFTELAITICIIINTVFLAMEHYKMDQNFENILYTGNLVFTGIFMAEMCLKIIALDPYHYFRRGWNIFDSVVALLSLADVILNHIVSGKSWISFHSLRVLRVFKLAKSWPTLSTLIKIIGHSVGALGNLTVVLAIVVFIFSVVGMQLFGSKFNNRKNNLKSCDPEVLCLRRWHMGDFYHSFLVVFRILCGEWIENMWECMQEANPTLCVIVFLSIMVIGKLVVLNLFIALLLNSFSNEERNGHLEGKVKKTKIQIALDRFRRAFCFVIHTLEHFFRKHCRKRHLSKQKEVTEDPGGKIKDIIPLVTGMRKGPEIWEEFGVLTSVPMALHDRTWLAPLAEEEDDAEPPGEDKAQAVTQPEAGKQVRRFIHRLTDRLKLELPWGTGCLPCPEPYAEMIKVYSVVAAPLGLVLIMVCTCGTECSTIGPQDPFMRVLEMIPKKEPERCLPKGLNCCSLCHTVDKRKSSWITWWSLRKTCYQIVKHSWFESFIIFVILLSSGALVFEDINLDKQPKIQELLKCTDTIFTYIFILEMGLKWVAFGFRKYFTSVWCWLDFVIVIVSVTSLIDLMGLKSFRILRALRPLRALSQFEGMKVVVYALIGAIPAILNVLLVCLIFWLIFCILGVSLFSGRFGRCVNATDVKSVIDYNIVANRNQCESGHFYWDTPDVNFDNVLMAYLALLQVATFKGWMDIMYAAVDSTEEGQQPQFEARSSMYLYFVVFIIFGSFFTLNLFTGVIIDNFNQQQKKISGQDVFLTEEQKKYYNAMKKLGSKKPQRPIPRPQNKCQGFVFDLVTHQVFDIIIIILILLNMLSMMAETHKQSETMKHLLECFNLAFVVIFAIECFIKIFALRQYYFANGWNLFDCVIVLLSIVSSVVSALKTEAQIPFPPTLFRMVRLVRIGRILRLVRAARRIRTLLFALMMSLPSLFNIGLLLFLVMFIYAIFGMNSFRKVKEESGIDDIFNFQTFTSSMLCLFQITTTAGWDALLSPMLKSNKSCDPKTESCHLSTIAIIYFVTYIIISSLIVVNMYIAVILENFNVATEESEDPLGEDDFEMFYEVWEKFDPEATQFIKYSALSDFADALPEPLRVAKPNKYQFLVMDLPMVSGERLHCLDILFAFTTRVLGESSGLDSMKAAIEEKFMEANPFKKLYEPIVTTTKRNEEERCAAAVIQKAFRKYMLKTRCTLKDRP</sequence>
<dbReference type="GO" id="GO:0086010">
    <property type="term" value="P:membrane depolarization during action potential"/>
    <property type="evidence" value="ECO:0007669"/>
    <property type="project" value="TreeGrafter"/>
</dbReference>
<dbReference type="FunFam" id="1.20.120.350:FF:000065">
    <property type="entry name" value="Sodium channel protein"/>
    <property type="match status" value="1"/>
</dbReference>
<protein>
    <recommendedName>
        <fullName evidence="20">Sodium channel protein</fullName>
    </recommendedName>
</protein>
<keyword evidence="3 20" id="KW-0894">Sodium channel</keyword>
<comment type="catalytic activity">
    <reaction evidence="16">
        <text>Na(+)(in) = Na(+)(out)</text>
        <dbReference type="Rhea" id="RHEA:34963"/>
        <dbReference type="ChEBI" id="CHEBI:29101"/>
    </reaction>
</comment>
<evidence type="ECO:0000256" key="13">
    <source>
        <dbReference type="ARBA" id="ARBA00023180"/>
    </source>
</evidence>
<evidence type="ECO:0000256" key="9">
    <source>
        <dbReference type="ARBA" id="ARBA00023053"/>
    </source>
</evidence>
<feature type="transmembrane region" description="Helical" evidence="20">
    <location>
        <begin position="201"/>
        <end position="220"/>
    </location>
</feature>
<keyword evidence="11 20" id="KW-0472">Membrane</keyword>
<feature type="domain" description="Ion transport" evidence="21">
    <location>
        <begin position="1142"/>
        <end position="1406"/>
    </location>
</feature>
<dbReference type="GO" id="GO:0001518">
    <property type="term" value="C:voltage-gated sodium channel complex"/>
    <property type="evidence" value="ECO:0007669"/>
    <property type="project" value="UniProtKB-UniRule"/>
</dbReference>
<feature type="transmembrane region" description="Helical" evidence="20">
    <location>
        <begin position="663"/>
        <end position="681"/>
    </location>
</feature>
<dbReference type="Gene3D" id="1.20.120.350">
    <property type="entry name" value="Voltage-gated potassium channels. Chain C"/>
    <property type="match status" value="4"/>
</dbReference>
<keyword evidence="7 20" id="KW-0851">Voltage-gated channel</keyword>
<feature type="domain" description="Ion transport" evidence="21">
    <location>
        <begin position="135"/>
        <end position="417"/>
    </location>
</feature>
<feature type="transmembrane region" description="Helical" evidence="20">
    <location>
        <begin position="693"/>
        <end position="716"/>
    </location>
</feature>
<evidence type="ECO:0000256" key="17">
    <source>
        <dbReference type="ARBA" id="ARBA00053520"/>
    </source>
</evidence>
<evidence type="ECO:0000256" key="15">
    <source>
        <dbReference type="ARBA" id="ARBA00023303"/>
    </source>
</evidence>
<dbReference type="STRING" id="72004.ENSBMUP00000023110"/>
<gene>
    <name evidence="24" type="ORF">M91_20965</name>
</gene>
<evidence type="ECO:0000256" key="4">
    <source>
        <dbReference type="ARBA" id="ARBA00022475"/>
    </source>
</evidence>
<dbReference type="FunFam" id="1.10.238.10:FF:000002">
    <property type="entry name" value="Sodium channel protein"/>
    <property type="match status" value="1"/>
</dbReference>
<feature type="transmembrane region" description="Helical" evidence="20">
    <location>
        <begin position="265"/>
        <end position="284"/>
    </location>
</feature>
<evidence type="ECO:0000256" key="8">
    <source>
        <dbReference type="ARBA" id="ARBA00022989"/>
    </source>
</evidence>
<dbReference type="InterPro" id="IPR027359">
    <property type="entry name" value="Volt_channel_dom_sf"/>
</dbReference>
<proteinExistence type="inferred from homology"/>
<feature type="domain" description="Ion transport" evidence="21">
    <location>
        <begin position="662"/>
        <end position="901"/>
    </location>
</feature>
<keyword evidence="9 20" id="KW-0915">Sodium</keyword>
<keyword evidence="5 20" id="KW-0812">Transmembrane</keyword>
<evidence type="ECO:0000256" key="6">
    <source>
        <dbReference type="ARBA" id="ARBA00022737"/>
    </source>
</evidence>
<dbReference type="InterPro" id="IPR044564">
    <property type="entry name" value="Na_chnl_inactivation_gate"/>
</dbReference>
<evidence type="ECO:0000256" key="19">
    <source>
        <dbReference type="ARBA" id="ARBA00062760"/>
    </source>
</evidence>
<evidence type="ECO:0000256" key="12">
    <source>
        <dbReference type="ARBA" id="ARBA00023157"/>
    </source>
</evidence>
<evidence type="ECO:0000256" key="16">
    <source>
        <dbReference type="ARBA" id="ARBA00036239"/>
    </source>
</evidence>
<keyword evidence="12" id="KW-1015">Disulfide bond</keyword>
<feature type="transmembrane region" description="Helical" evidence="20">
    <location>
        <begin position="1447"/>
        <end position="1470"/>
    </location>
</feature>
<dbReference type="FunFam" id="1.10.287.70:FF:000116">
    <property type="entry name" value="Sodium channel protein"/>
    <property type="match status" value="1"/>
</dbReference>
<dbReference type="Pfam" id="PF24609">
    <property type="entry name" value="IQ_SCN5A_C"/>
    <property type="match status" value="1"/>
</dbReference>
<dbReference type="InterPro" id="IPR010526">
    <property type="entry name" value="Na_trans_assoc_dom"/>
</dbReference>
<feature type="transmembrane region" description="Helical" evidence="20">
    <location>
        <begin position="1667"/>
        <end position="1693"/>
    </location>
</feature>
<keyword evidence="13" id="KW-0325">Glycoprotein</keyword>
<organism evidence="24 25">
    <name type="scientific">Bos mutus</name>
    <name type="common">wild yak</name>
    <dbReference type="NCBI Taxonomy" id="72004"/>
    <lineage>
        <taxon>Eukaryota</taxon>
        <taxon>Metazoa</taxon>
        <taxon>Chordata</taxon>
        <taxon>Craniata</taxon>
        <taxon>Vertebrata</taxon>
        <taxon>Euteleostomi</taxon>
        <taxon>Mammalia</taxon>
        <taxon>Eutheria</taxon>
        <taxon>Laurasiatheria</taxon>
        <taxon>Artiodactyla</taxon>
        <taxon>Ruminantia</taxon>
        <taxon>Pecora</taxon>
        <taxon>Bovidae</taxon>
        <taxon>Bovinae</taxon>
        <taxon>Bos</taxon>
    </lineage>
</organism>
<feature type="transmembrane region" description="Helical" evidence="20">
    <location>
        <begin position="867"/>
        <end position="893"/>
    </location>
</feature>
<feature type="transmembrane region" description="Helical" evidence="20">
    <location>
        <begin position="241"/>
        <end position="259"/>
    </location>
</feature>